<dbReference type="Gene3D" id="3.40.50.2000">
    <property type="entry name" value="Glycogen Phosphorylase B"/>
    <property type="match status" value="2"/>
</dbReference>
<sequence length="373" mass="41130">MRILMIIDGLPGGGAEKVVLTLAAGLVARQHQVSLFSLRDVCEYPMPEGVDYQTIVDHSRAPWRKLTELRRRAAMLDKAIQGAQAQQGPFDLVLSNLHKTDRIVARSRALNPDKVWFCLHGMFSPSYLGHRTGLSRWLKRVKIQQVYQQRNIVAVSQAVLSDLQSAFQVRPSNAAVINNPFDFAAIAALADQPCERAGTDYLVHVGRFHPNKRHDRLIRAYALSGIEMPLVLLGKGRDEEVQRIRQLAVELGVADRVIFQGFCDNPYPYIRHARLLVLSSDSEGFGNVLVEALSCGTPVVSTRCPGGPEEILTGPLAQGLAELSADSLAETLKSVLASPPAIDKSLLERYRIDSICAAYLALGMRQPSHLPSR</sequence>
<dbReference type="Proteomes" id="UP000274511">
    <property type="component" value="Unassembled WGS sequence"/>
</dbReference>
<evidence type="ECO:0000313" key="4">
    <source>
        <dbReference type="Proteomes" id="UP000274511"/>
    </source>
</evidence>
<dbReference type="InterPro" id="IPR028098">
    <property type="entry name" value="Glyco_trans_4-like_N"/>
</dbReference>
<dbReference type="GO" id="GO:0016757">
    <property type="term" value="F:glycosyltransferase activity"/>
    <property type="evidence" value="ECO:0007669"/>
    <property type="project" value="InterPro"/>
</dbReference>
<dbReference type="AlphaFoldDB" id="A0A3N0UND9"/>
<dbReference type="CDD" id="cd03811">
    <property type="entry name" value="GT4_GT28_WabH-like"/>
    <property type="match status" value="1"/>
</dbReference>
<evidence type="ECO:0000313" key="3">
    <source>
        <dbReference type="EMBL" id="ROH82087.1"/>
    </source>
</evidence>
<evidence type="ECO:0000259" key="1">
    <source>
        <dbReference type="Pfam" id="PF00534"/>
    </source>
</evidence>
<dbReference type="SUPFAM" id="SSF53756">
    <property type="entry name" value="UDP-Glycosyltransferase/glycogen phosphorylase"/>
    <property type="match status" value="1"/>
</dbReference>
<feature type="domain" description="Glycosyltransferase subfamily 4-like N-terminal" evidence="2">
    <location>
        <begin position="13"/>
        <end position="182"/>
    </location>
</feature>
<dbReference type="InterPro" id="IPR001296">
    <property type="entry name" value="Glyco_trans_1"/>
</dbReference>
<organism evidence="3 4">
    <name type="scientific">Lonsdalea populi</name>
    <dbReference type="NCBI Taxonomy" id="1172565"/>
    <lineage>
        <taxon>Bacteria</taxon>
        <taxon>Pseudomonadati</taxon>
        <taxon>Pseudomonadota</taxon>
        <taxon>Gammaproteobacteria</taxon>
        <taxon>Enterobacterales</taxon>
        <taxon>Pectobacteriaceae</taxon>
        <taxon>Lonsdalea</taxon>
    </lineage>
</organism>
<proteinExistence type="predicted"/>
<reference evidence="3 4" key="1">
    <citation type="submission" date="2018-10" db="EMBL/GenBank/DDBJ databases">
        <title>New species genome.</title>
        <authorList>
            <person name="Li Y."/>
        </authorList>
    </citation>
    <scope>NUCLEOTIDE SEQUENCE [LARGE SCALE GENOMIC DNA]</scope>
    <source>
        <strain evidence="3 4">L6_4B</strain>
    </source>
</reference>
<feature type="domain" description="Glycosyl transferase family 1" evidence="1">
    <location>
        <begin position="198"/>
        <end position="339"/>
    </location>
</feature>
<dbReference type="OrthoDB" id="9792269at2"/>
<dbReference type="RefSeq" id="WP_085686962.1">
    <property type="nucleotide sequence ID" value="NZ_CP065534.1"/>
</dbReference>
<dbReference type="GeneID" id="61120549"/>
<dbReference type="PANTHER" id="PTHR12526:SF638">
    <property type="entry name" value="SPORE COAT PROTEIN SA"/>
    <property type="match status" value="1"/>
</dbReference>
<comment type="caution">
    <text evidence="3">The sequence shown here is derived from an EMBL/GenBank/DDBJ whole genome shotgun (WGS) entry which is preliminary data.</text>
</comment>
<gene>
    <name evidence="3" type="ORF">EC392_06935</name>
</gene>
<evidence type="ECO:0000259" key="2">
    <source>
        <dbReference type="Pfam" id="PF13439"/>
    </source>
</evidence>
<dbReference type="EMBL" id="RJUJ01000005">
    <property type="protein sequence ID" value="ROH82087.1"/>
    <property type="molecule type" value="Genomic_DNA"/>
</dbReference>
<dbReference type="PANTHER" id="PTHR12526">
    <property type="entry name" value="GLYCOSYLTRANSFERASE"/>
    <property type="match status" value="1"/>
</dbReference>
<dbReference type="Pfam" id="PF13439">
    <property type="entry name" value="Glyco_transf_4"/>
    <property type="match status" value="1"/>
</dbReference>
<name>A0A3N0UND9_9GAMM</name>
<dbReference type="STRING" id="1172565.AU508_05630"/>
<dbReference type="Pfam" id="PF00534">
    <property type="entry name" value="Glycos_transf_1"/>
    <property type="match status" value="1"/>
</dbReference>
<protein>
    <submittedName>
        <fullName evidence="3">Glycosyltransferase</fullName>
    </submittedName>
</protein>
<dbReference type="GO" id="GO:1901135">
    <property type="term" value="P:carbohydrate derivative metabolic process"/>
    <property type="evidence" value="ECO:0007669"/>
    <property type="project" value="UniProtKB-ARBA"/>
</dbReference>
<keyword evidence="3" id="KW-0808">Transferase</keyword>
<accession>A0A3N0UND9</accession>